<organism evidence="1 2">
    <name type="scientific">Pseudomonas jessenii</name>
    <dbReference type="NCBI Taxonomy" id="77298"/>
    <lineage>
        <taxon>Bacteria</taxon>
        <taxon>Pseudomonadati</taxon>
        <taxon>Pseudomonadota</taxon>
        <taxon>Gammaproteobacteria</taxon>
        <taxon>Pseudomonadales</taxon>
        <taxon>Pseudomonadaceae</taxon>
        <taxon>Pseudomonas</taxon>
    </lineage>
</organism>
<dbReference type="InterPro" id="IPR000655">
    <property type="entry name" value="Cro-like"/>
</dbReference>
<dbReference type="PIRSF" id="PIRSF003217">
    <property type="entry name" value="Cro_protein"/>
    <property type="match status" value="1"/>
</dbReference>
<dbReference type="EMBL" id="FNTC01000002">
    <property type="protein sequence ID" value="SEC42654.1"/>
    <property type="molecule type" value="Genomic_DNA"/>
</dbReference>
<proteinExistence type="predicted"/>
<dbReference type="GO" id="GO:0003677">
    <property type="term" value="F:DNA binding"/>
    <property type="evidence" value="ECO:0007669"/>
    <property type="project" value="InterPro"/>
</dbReference>
<dbReference type="SUPFAM" id="SSF47413">
    <property type="entry name" value="lambda repressor-like DNA-binding domains"/>
    <property type="match status" value="1"/>
</dbReference>
<protein>
    <submittedName>
        <fullName evidence="1">Cro protein</fullName>
    </submittedName>
</protein>
<evidence type="ECO:0000313" key="1">
    <source>
        <dbReference type="EMBL" id="SEC42654.1"/>
    </source>
</evidence>
<dbReference type="Proteomes" id="UP000198542">
    <property type="component" value="Unassembled WGS sequence"/>
</dbReference>
<gene>
    <name evidence="1" type="ORF">SAMN04490187_4323</name>
</gene>
<dbReference type="RefSeq" id="WP_056724266.1">
    <property type="nucleotide sequence ID" value="NZ_FNTC01000002.1"/>
</dbReference>
<reference evidence="2" key="1">
    <citation type="submission" date="2016-10" db="EMBL/GenBank/DDBJ databases">
        <authorList>
            <person name="Varghese N."/>
            <person name="Submissions S."/>
        </authorList>
    </citation>
    <scope>NUCLEOTIDE SEQUENCE [LARGE SCALE GENOMIC DNA]</scope>
    <source>
        <strain evidence="2">BS3660</strain>
    </source>
</reference>
<keyword evidence="2" id="KW-1185">Reference proteome</keyword>
<dbReference type="InterPro" id="IPR038202">
    <property type="entry name" value="Cro_sf"/>
</dbReference>
<name>A0A231GQJ0_PSEJE</name>
<evidence type="ECO:0000313" key="2">
    <source>
        <dbReference type="Proteomes" id="UP000198542"/>
    </source>
</evidence>
<dbReference type="Gene3D" id="3.30.240.10">
    <property type="entry name" value="CRO Repressor"/>
    <property type="match status" value="1"/>
</dbReference>
<dbReference type="Pfam" id="PF09048">
    <property type="entry name" value="Cro"/>
    <property type="match status" value="1"/>
</dbReference>
<sequence>MSRKSLDEFARARGQTNAANLLGMSQGSLNKALQVGRDIFVTEHADGSFTAEELRPFPVQSAKRSRRRMLPIS</sequence>
<dbReference type="AlphaFoldDB" id="A0A231GQJ0"/>
<dbReference type="GO" id="GO:0006355">
    <property type="term" value="P:regulation of DNA-templated transcription"/>
    <property type="evidence" value="ECO:0007669"/>
    <property type="project" value="InterPro"/>
</dbReference>
<dbReference type="InterPro" id="IPR010982">
    <property type="entry name" value="Lambda_DNA-bd_dom_sf"/>
</dbReference>
<accession>A0A231GQJ0</accession>